<sequence>MKKVFILVAIMAIALAGCVSVNLPAAVGDGTVGPKTGQASGSVILGMFGNVDAGIVAAARNGGITNVGTVDVEVSGGFFITTYTTTVTGN</sequence>
<dbReference type="InterPro" id="IPR025113">
    <property type="entry name" value="TRL-like"/>
</dbReference>
<evidence type="ECO:0000313" key="2">
    <source>
        <dbReference type="EMBL" id="AGS52921.1"/>
    </source>
</evidence>
<dbReference type="Pfam" id="PF13146">
    <property type="entry name" value="TRL"/>
    <property type="match status" value="1"/>
</dbReference>
<dbReference type="PROSITE" id="PS51257">
    <property type="entry name" value="PROKAR_LIPOPROTEIN"/>
    <property type="match status" value="1"/>
</dbReference>
<organism evidence="2">
    <name type="scientific">uncultured bacterium contig00019</name>
    <dbReference type="NCBI Taxonomy" id="1181510"/>
    <lineage>
        <taxon>Bacteria</taxon>
        <taxon>environmental samples</taxon>
    </lineage>
</organism>
<evidence type="ECO:0000256" key="1">
    <source>
        <dbReference type="SAM" id="SignalP"/>
    </source>
</evidence>
<protein>
    <recommendedName>
        <fullName evidence="3">Lipoprotein</fullName>
    </recommendedName>
</protein>
<accession>A0A806KM01</accession>
<dbReference type="AlphaFoldDB" id="A0A806KM01"/>
<dbReference type="EMBL" id="JQ844216">
    <property type="protein sequence ID" value="AGS52921.1"/>
    <property type="molecule type" value="Genomic_DNA"/>
</dbReference>
<feature type="signal peptide" evidence="1">
    <location>
        <begin position="1"/>
        <end position="25"/>
    </location>
</feature>
<keyword evidence="1" id="KW-0732">Signal</keyword>
<name>A0A806KM01_9BACT</name>
<reference evidence="2" key="1">
    <citation type="submission" date="2012-03" db="EMBL/GenBank/DDBJ databases">
        <title>Functional metagenomics reveals considerable lignocellulase gene clusters in the gut microbiome of a wood-feeding higher termite.</title>
        <authorList>
            <person name="Liu N."/>
        </authorList>
    </citation>
    <scope>NUCLEOTIDE SEQUENCE</scope>
</reference>
<feature type="chain" id="PRO_5032576888" description="Lipoprotein" evidence="1">
    <location>
        <begin position="26"/>
        <end position="90"/>
    </location>
</feature>
<evidence type="ECO:0008006" key="3">
    <source>
        <dbReference type="Google" id="ProtNLM"/>
    </source>
</evidence>
<proteinExistence type="predicted"/>